<reference evidence="1 2" key="1">
    <citation type="journal article" date="2023" name="Plants (Basel)">
        <title>Bridging the Gap: Combining Genomics and Transcriptomics Approaches to Understand Stylosanthes scabra, an Orphan Legume from the Brazilian Caatinga.</title>
        <authorList>
            <person name="Ferreira-Neto J.R.C."/>
            <person name="da Silva M.D."/>
            <person name="Binneck E."/>
            <person name="de Melo N.F."/>
            <person name="da Silva R.H."/>
            <person name="de Melo A.L.T.M."/>
            <person name="Pandolfi V."/>
            <person name="Bustamante F.O."/>
            <person name="Brasileiro-Vidal A.C."/>
            <person name="Benko-Iseppon A.M."/>
        </authorList>
    </citation>
    <scope>NUCLEOTIDE SEQUENCE [LARGE SCALE GENOMIC DNA]</scope>
    <source>
        <tissue evidence="1">Leaves</tissue>
    </source>
</reference>
<protein>
    <submittedName>
        <fullName evidence="1">Uncharacterized protein</fullName>
    </submittedName>
</protein>
<evidence type="ECO:0000313" key="1">
    <source>
        <dbReference type="EMBL" id="MED6218420.1"/>
    </source>
</evidence>
<dbReference type="Pfam" id="PF24046">
    <property type="entry name" value="At4g08330"/>
    <property type="match status" value="1"/>
</dbReference>
<sequence>MIAFGDTDILKGSSFQCHQQLQLSSFIRDVTYSCGSCGYELNLSSSNRNTSLIDSSKYGKSIKKGIISFFSVDESRFTQIHQLRWSWIPFFKPRRTKLLCRRCRNHVGFTYTLPSHSWDGMSDSRIYDIKLSTLQPSFSADSSLMPDDMTTFRSWEMESQNLQLLPTGQFAHNKDVKKRY</sequence>
<dbReference type="InterPro" id="IPR045282">
    <property type="entry name" value="At4g08330-like"/>
</dbReference>
<dbReference type="Proteomes" id="UP001341840">
    <property type="component" value="Unassembled WGS sequence"/>
</dbReference>
<keyword evidence="2" id="KW-1185">Reference proteome</keyword>
<accession>A0ABU6ZA60</accession>
<gene>
    <name evidence="1" type="ORF">PIB30_026525</name>
</gene>
<proteinExistence type="predicted"/>
<dbReference type="PANTHER" id="PTHR33674">
    <property type="entry name" value="METHIONINE-S-OXIDE REDUCTASE"/>
    <property type="match status" value="1"/>
</dbReference>
<dbReference type="PANTHER" id="PTHR33674:SF4">
    <property type="entry name" value="CENP-V_GFA DOMAIN-CONTAINING PROTEIN"/>
    <property type="match status" value="1"/>
</dbReference>
<name>A0ABU6ZA60_9FABA</name>
<dbReference type="EMBL" id="JASCZI010271960">
    <property type="protein sequence ID" value="MED6218420.1"/>
    <property type="molecule type" value="Genomic_DNA"/>
</dbReference>
<organism evidence="1 2">
    <name type="scientific">Stylosanthes scabra</name>
    <dbReference type="NCBI Taxonomy" id="79078"/>
    <lineage>
        <taxon>Eukaryota</taxon>
        <taxon>Viridiplantae</taxon>
        <taxon>Streptophyta</taxon>
        <taxon>Embryophyta</taxon>
        <taxon>Tracheophyta</taxon>
        <taxon>Spermatophyta</taxon>
        <taxon>Magnoliopsida</taxon>
        <taxon>eudicotyledons</taxon>
        <taxon>Gunneridae</taxon>
        <taxon>Pentapetalae</taxon>
        <taxon>rosids</taxon>
        <taxon>fabids</taxon>
        <taxon>Fabales</taxon>
        <taxon>Fabaceae</taxon>
        <taxon>Papilionoideae</taxon>
        <taxon>50 kb inversion clade</taxon>
        <taxon>dalbergioids sensu lato</taxon>
        <taxon>Dalbergieae</taxon>
        <taxon>Pterocarpus clade</taxon>
        <taxon>Stylosanthes</taxon>
    </lineage>
</organism>
<evidence type="ECO:0000313" key="2">
    <source>
        <dbReference type="Proteomes" id="UP001341840"/>
    </source>
</evidence>
<comment type="caution">
    <text evidence="1">The sequence shown here is derived from an EMBL/GenBank/DDBJ whole genome shotgun (WGS) entry which is preliminary data.</text>
</comment>